<sequence>MKNLFKIFLVVLTTTMFLSCEDDEKNQITDTIEAPFAYFGEISSPVINVTDLEGSAFEAEVVAPFGNITSYDIRVNRNNVEDADGNLVYVPLTNITEQFPLDLRISATDLAAAFGITLADLQAGDQYNFLATTTGSDGITIDPGDGTQFLGAITNPGLEQALSFTTFISCPFNQSDAIGTYTKQTDAFGLAASTFEVIAGPDENSLTVVDLFSAGANFDIQINPDTGIATIARQPVAPSFFGYSGGNINTSGTSFVFSCTGAFVFNLQYTVDLGSFGSFDFSAVKN</sequence>
<protein>
    <submittedName>
        <fullName evidence="1">Uncharacterized protein</fullName>
    </submittedName>
</protein>
<proteinExistence type="predicted"/>
<evidence type="ECO:0000313" key="1">
    <source>
        <dbReference type="EMBL" id="SEL98534.1"/>
    </source>
</evidence>
<keyword evidence="2" id="KW-1185">Reference proteome</keyword>
<accession>A0A1H7UP26</accession>
<name>A0A1H7UP26_AQUAM</name>
<gene>
    <name evidence="1" type="ORF">SAMN04487910_3809</name>
</gene>
<dbReference type="RefSeq" id="WP_091411355.1">
    <property type="nucleotide sequence ID" value="NZ_FOAB01000007.1"/>
</dbReference>
<dbReference type="EMBL" id="FOAB01000007">
    <property type="protein sequence ID" value="SEL98534.1"/>
    <property type="molecule type" value="Genomic_DNA"/>
</dbReference>
<dbReference type="PROSITE" id="PS51257">
    <property type="entry name" value="PROKAR_LIPOPROTEIN"/>
    <property type="match status" value="1"/>
</dbReference>
<dbReference type="Proteomes" id="UP000198521">
    <property type="component" value="Unassembled WGS sequence"/>
</dbReference>
<dbReference type="STRING" id="1038014.SAMN04487910_3809"/>
<reference evidence="2" key="1">
    <citation type="submission" date="2016-10" db="EMBL/GenBank/DDBJ databases">
        <authorList>
            <person name="Varghese N."/>
            <person name="Submissions S."/>
        </authorList>
    </citation>
    <scope>NUCLEOTIDE SEQUENCE [LARGE SCALE GENOMIC DNA]</scope>
    <source>
        <strain evidence="2">DSM 25232 / NCIMB 14723 / 92V</strain>
    </source>
</reference>
<evidence type="ECO:0000313" key="2">
    <source>
        <dbReference type="Proteomes" id="UP000198521"/>
    </source>
</evidence>
<dbReference type="OrthoDB" id="1433426at2"/>
<organism evidence="1 2">
    <name type="scientific">Aquimarina amphilecti</name>
    <dbReference type="NCBI Taxonomy" id="1038014"/>
    <lineage>
        <taxon>Bacteria</taxon>
        <taxon>Pseudomonadati</taxon>
        <taxon>Bacteroidota</taxon>
        <taxon>Flavobacteriia</taxon>
        <taxon>Flavobacteriales</taxon>
        <taxon>Flavobacteriaceae</taxon>
        <taxon>Aquimarina</taxon>
    </lineage>
</organism>
<dbReference type="AlphaFoldDB" id="A0A1H7UP26"/>